<comment type="caution">
    <text evidence="1">The sequence shown here is derived from an EMBL/GenBank/DDBJ whole genome shotgun (WGS) entry which is preliminary data.</text>
</comment>
<proteinExistence type="predicted"/>
<dbReference type="Proteomes" id="UP000789901">
    <property type="component" value="Unassembled WGS sequence"/>
</dbReference>
<accession>A0ABN7U4U3</accession>
<keyword evidence="2" id="KW-1185">Reference proteome</keyword>
<organism evidence="1 2">
    <name type="scientific">Gigaspora margarita</name>
    <dbReference type="NCBI Taxonomy" id="4874"/>
    <lineage>
        <taxon>Eukaryota</taxon>
        <taxon>Fungi</taxon>
        <taxon>Fungi incertae sedis</taxon>
        <taxon>Mucoromycota</taxon>
        <taxon>Glomeromycotina</taxon>
        <taxon>Glomeromycetes</taxon>
        <taxon>Diversisporales</taxon>
        <taxon>Gigasporaceae</taxon>
        <taxon>Gigaspora</taxon>
    </lineage>
</organism>
<reference evidence="1 2" key="1">
    <citation type="submission" date="2021-06" db="EMBL/GenBank/DDBJ databases">
        <authorList>
            <person name="Kallberg Y."/>
            <person name="Tangrot J."/>
            <person name="Rosling A."/>
        </authorList>
    </citation>
    <scope>NUCLEOTIDE SEQUENCE [LARGE SCALE GENOMIC DNA]</scope>
    <source>
        <strain evidence="1 2">120-4 pot B 10/14</strain>
    </source>
</reference>
<dbReference type="EMBL" id="CAJVQB010000852">
    <property type="protein sequence ID" value="CAG8510121.1"/>
    <property type="molecule type" value="Genomic_DNA"/>
</dbReference>
<gene>
    <name evidence="1" type="ORF">GMARGA_LOCUS2639</name>
</gene>
<name>A0ABN7U4U3_GIGMA</name>
<evidence type="ECO:0000313" key="1">
    <source>
        <dbReference type="EMBL" id="CAG8510121.1"/>
    </source>
</evidence>
<sequence>MTAFANTIGKGKFERAIKANHQSPACQLELACTYMKDNA</sequence>
<protein>
    <submittedName>
        <fullName evidence="1">38359_t:CDS:1</fullName>
    </submittedName>
</protein>
<evidence type="ECO:0000313" key="2">
    <source>
        <dbReference type="Proteomes" id="UP000789901"/>
    </source>
</evidence>